<evidence type="ECO:0000259" key="3">
    <source>
        <dbReference type="Pfam" id="PF00849"/>
    </source>
</evidence>
<dbReference type="GO" id="GO:0001522">
    <property type="term" value="P:pseudouridine synthesis"/>
    <property type="evidence" value="ECO:0007669"/>
    <property type="project" value="InterPro"/>
</dbReference>
<feature type="repeat" description="PPR" evidence="2">
    <location>
        <begin position="78"/>
        <end position="112"/>
    </location>
</feature>
<dbReference type="SUPFAM" id="SSF55120">
    <property type="entry name" value="Pseudouridine synthase"/>
    <property type="match status" value="1"/>
</dbReference>
<evidence type="ECO:0000313" key="4">
    <source>
        <dbReference type="EMBL" id="CAJ1411354.1"/>
    </source>
</evidence>
<dbReference type="PANTHER" id="PTHR47447">
    <property type="entry name" value="OS03G0856100 PROTEIN"/>
    <property type="match status" value="1"/>
</dbReference>
<proteinExistence type="predicted"/>
<dbReference type="InterPro" id="IPR006145">
    <property type="entry name" value="PsdUridine_synth_RsuA/RluA"/>
</dbReference>
<evidence type="ECO:0000313" key="5">
    <source>
        <dbReference type="Proteomes" id="UP001178507"/>
    </source>
</evidence>
<feature type="repeat" description="PPR" evidence="2">
    <location>
        <begin position="113"/>
        <end position="147"/>
    </location>
</feature>
<dbReference type="Pfam" id="PF00849">
    <property type="entry name" value="PseudoU_synth_2"/>
    <property type="match status" value="1"/>
</dbReference>
<dbReference type="AlphaFoldDB" id="A0AA36JTS1"/>
<dbReference type="PANTHER" id="PTHR47447:SF17">
    <property type="entry name" value="OS12G0638900 PROTEIN"/>
    <property type="match status" value="1"/>
</dbReference>
<organism evidence="4 5">
    <name type="scientific">Effrenium voratum</name>
    <dbReference type="NCBI Taxonomy" id="2562239"/>
    <lineage>
        <taxon>Eukaryota</taxon>
        <taxon>Sar</taxon>
        <taxon>Alveolata</taxon>
        <taxon>Dinophyceae</taxon>
        <taxon>Suessiales</taxon>
        <taxon>Symbiodiniaceae</taxon>
        <taxon>Effrenium</taxon>
    </lineage>
</organism>
<dbReference type="GO" id="GO:0009982">
    <property type="term" value="F:pseudouridine synthase activity"/>
    <property type="evidence" value="ECO:0007669"/>
    <property type="project" value="InterPro"/>
</dbReference>
<name>A0AA36JTS1_9DINO</name>
<dbReference type="Gene3D" id="3.30.2350.10">
    <property type="entry name" value="Pseudouridine synthase"/>
    <property type="match status" value="1"/>
</dbReference>
<comment type="caution">
    <text evidence="4">The sequence shown here is derived from an EMBL/GenBank/DDBJ whole genome shotgun (WGS) entry which is preliminary data.</text>
</comment>
<reference evidence="4" key="1">
    <citation type="submission" date="2023-08" db="EMBL/GenBank/DDBJ databases">
        <authorList>
            <person name="Chen Y."/>
            <person name="Shah S."/>
            <person name="Dougan E. K."/>
            <person name="Thang M."/>
            <person name="Chan C."/>
        </authorList>
    </citation>
    <scope>NUCLEOTIDE SEQUENCE</scope>
</reference>
<dbReference type="CDD" id="cd02869">
    <property type="entry name" value="PseudoU_synth_RluA_like"/>
    <property type="match status" value="1"/>
</dbReference>
<protein>
    <recommendedName>
        <fullName evidence="3">Pseudouridine synthase RsuA/RluA-like domain-containing protein</fullName>
    </recommendedName>
</protein>
<evidence type="ECO:0000256" key="1">
    <source>
        <dbReference type="ARBA" id="ARBA00022737"/>
    </source>
</evidence>
<dbReference type="Pfam" id="PF01535">
    <property type="entry name" value="PPR"/>
    <property type="match status" value="2"/>
</dbReference>
<dbReference type="EMBL" id="CAUJNA010003871">
    <property type="protein sequence ID" value="CAJ1411354.1"/>
    <property type="molecule type" value="Genomic_DNA"/>
</dbReference>
<dbReference type="Gene3D" id="1.25.40.10">
    <property type="entry name" value="Tetratricopeptide repeat domain"/>
    <property type="match status" value="3"/>
</dbReference>
<dbReference type="GO" id="GO:0003723">
    <property type="term" value="F:RNA binding"/>
    <property type="evidence" value="ECO:0007669"/>
    <property type="project" value="InterPro"/>
</dbReference>
<keyword evidence="5" id="KW-1185">Reference proteome</keyword>
<gene>
    <name evidence="4" type="ORF">EVOR1521_LOCUS31950</name>
</gene>
<feature type="domain" description="Pseudouridine synthase RsuA/RluA-like" evidence="3">
    <location>
        <begin position="358"/>
        <end position="514"/>
    </location>
</feature>
<evidence type="ECO:0000256" key="2">
    <source>
        <dbReference type="PROSITE-ProRule" id="PRU00708"/>
    </source>
</evidence>
<dbReference type="Proteomes" id="UP001178507">
    <property type="component" value="Unassembled WGS sequence"/>
</dbReference>
<dbReference type="InterPro" id="IPR002885">
    <property type="entry name" value="PPR_rpt"/>
</dbReference>
<sequence length="871" mass="96535">MAMDSPASVAGFGQRIAASQKAGQWREATWWLQSMVRKQLAPNDVACNMVINTLAKRGQWQRALALLVQMPQMQAAPDPISYSSSLGACAAAGQWEAALALLKAMPERHMAPDVVSYNCAISACAKEGPWRATLQLLGDLKAQRLVADVVLCNAVISACKAAWPAAFWILGSMREVRLPDVVSYSAGISAAEAWPQALRLLKEMRREALRGSVWSFSSSINCCAETLAWPNALDLLFAMRATQVEPNHFCESSAVSSLCWPKALHVLQVPKKVACGALVAACAKASAWEAALGCLQRMQEAQITPGAVEVGTVAAALGQARGREQAWQLMRSMAELWRTHGEAPPVNLEGILKQGKGILVANKPEGISTERFAARLSARLGHRPLSLISRLDFPTSGVLPLALGAEASFGARWFQAQLAARLVAKEYLCLCEGLPMGCVGTRGRVSAPLRTLLLDSHSSRSEVSPEGREACTEYEVLRRYSAPGCKASEEERELMLVAAQPITGRTHQIRVHFAFLGRPLVGDLTYSRQWSVQCPRLFLHCRRFSCQDLSFAPFVAECPLPAELQTLLDRLDSVEDPATYDTGDAEEEDLGLGLARCPGSSVIFHHEDDMDSLMSRVVRILKSLTAKNRKKIVSQRLSQTKLQIHILRLVRAAKTVQEDRSIRYVKSLEDAVEKHVMLTSIVERIRSLMHLEQMWLQIRQAYLDLLVALGKAAAQRDALRAVRPKASGRFTHTLHVAYLLSEGIHWSCPHGKRQMQIQRATRYVRSQGLAHQQKALEELMATVVAANWPHTAVVPMNEAEEEFQHYGLWSYIPWIWHSEKQRGHARRKAGAGQRWAVFLEAATMVDPEALRNLLASYDAKEVWPFKPNWRK</sequence>
<dbReference type="NCBIfam" id="TIGR00756">
    <property type="entry name" value="PPR"/>
    <property type="match status" value="1"/>
</dbReference>
<keyword evidence="1" id="KW-0677">Repeat</keyword>
<dbReference type="PROSITE" id="PS51375">
    <property type="entry name" value="PPR"/>
    <property type="match status" value="3"/>
</dbReference>
<dbReference type="InterPro" id="IPR020103">
    <property type="entry name" value="PsdUridine_synth_cat_dom_sf"/>
</dbReference>
<accession>A0AA36JTS1</accession>
<dbReference type="Pfam" id="PF13041">
    <property type="entry name" value="PPR_2"/>
    <property type="match status" value="1"/>
</dbReference>
<dbReference type="InterPro" id="IPR011990">
    <property type="entry name" value="TPR-like_helical_dom_sf"/>
</dbReference>
<feature type="repeat" description="PPR" evidence="2">
    <location>
        <begin position="43"/>
        <end position="77"/>
    </location>
</feature>